<dbReference type="SUPFAM" id="SSF49899">
    <property type="entry name" value="Concanavalin A-like lectins/glucanases"/>
    <property type="match status" value="1"/>
</dbReference>
<gene>
    <name evidence="9" type="ORF">LmxM_05_1070a_1</name>
</gene>
<dbReference type="PhylomeDB" id="E8NHN5"/>
<dbReference type="InterPro" id="IPR013320">
    <property type="entry name" value="ConA-like_dom_sf"/>
</dbReference>
<dbReference type="GO" id="GO:0006888">
    <property type="term" value="P:endoplasmic reticulum to Golgi vesicle-mediated transport"/>
    <property type="evidence" value="ECO:0007669"/>
    <property type="project" value="TreeGrafter"/>
</dbReference>
<dbReference type="GeneID" id="13451299"/>
<dbReference type="FunFam" id="2.60.120.200:FF:000275">
    <property type="entry name" value="Putative unspecified product"/>
    <property type="match status" value="1"/>
</dbReference>
<dbReference type="PANTHER" id="PTHR12223:SF34">
    <property type="entry name" value="L-TYPE LECTIN-LIKE DOMAIN-CONTAINING PROTEIN"/>
    <property type="match status" value="1"/>
</dbReference>
<dbReference type="GO" id="GO:0005789">
    <property type="term" value="C:endoplasmic reticulum membrane"/>
    <property type="evidence" value="ECO:0007669"/>
    <property type="project" value="TreeGrafter"/>
</dbReference>
<dbReference type="GO" id="GO:0000139">
    <property type="term" value="C:Golgi membrane"/>
    <property type="evidence" value="ECO:0007669"/>
    <property type="project" value="TreeGrafter"/>
</dbReference>
<evidence type="ECO:0000256" key="7">
    <source>
        <dbReference type="SAM" id="Phobius"/>
    </source>
</evidence>
<feature type="compositionally biased region" description="Basic and acidic residues" evidence="6">
    <location>
        <begin position="299"/>
        <end position="311"/>
    </location>
</feature>
<feature type="domain" description="L-type lectin-like" evidence="8">
    <location>
        <begin position="149"/>
        <end position="244"/>
    </location>
</feature>
<dbReference type="EMBL" id="CADB01000523">
    <property type="protein sequence ID" value="CBZ41010.1"/>
    <property type="molecule type" value="Genomic_DNA"/>
</dbReference>
<evidence type="ECO:0000313" key="10">
    <source>
        <dbReference type="Proteomes" id="UP000007259"/>
    </source>
</evidence>
<dbReference type="AlphaFoldDB" id="E8NHN5"/>
<name>E8NHN5_LEIMU</name>
<evidence type="ECO:0000256" key="4">
    <source>
        <dbReference type="ARBA" id="ARBA00022989"/>
    </source>
</evidence>
<dbReference type="InterPro" id="IPR051136">
    <property type="entry name" value="Intracellular_Lectin-GPT"/>
</dbReference>
<dbReference type="Proteomes" id="UP000007259">
    <property type="component" value="Unassembled WGS sequence"/>
</dbReference>
<evidence type="ECO:0000256" key="1">
    <source>
        <dbReference type="ARBA" id="ARBA00004479"/>
    </source>
</evidence>
<keyword evidence="10" id="KW-1185">Reference proteome</keyword>
<dbReference type="GO" id="GO:0030134">
    <property type="term" value="C:COPII-coated ER to Golgi transport vesicle"/>
    <property type="evidence" value="ECO:0007669"/>
    <property type="project" value="TreeGrafter"/>
</dbReference>
<dbReference type="PANTHER" id="PTHR12223">
    <property type="entry name" value="VESICULAR MANNOSE-BINDING LECTIN"/>
    <property type="match status" value="1"/>
</dbReference>
<dbReference type="GO" id="GO:0005537">
    <property type="term" value="F:D-mannose binding"/>
    <property type="evidence" value="ECO:0007669"/>
    <property type="project" value="TreeGrafter"/>
</dbReference>
<evidence type="ECO:0000256" key="5">
    <source>
        <dbReference type="ARBA" id="ARBA00023136"/>
    </source>
</evidence>
<evidence type="ECO:0000256" key="2">
    <source>
        <dbReference type="ARBA" id="ARBA00022692"/>
    </source>
</evidence>
<dbReference type="InterPro" id="IPR005052">
    <property type="entry name" value="Lectin_leg"/>
</dbReference>
<keyword evidence="2 7" id="KW-0812">Transmembrane</keyword>
<dbReference type="OrthoDB" id="270293at2759"/>
<keyword evidence="4 7" id="KW-1133">Transmembrane helix</keyword>
<evidence type="ECO:0000313" key="9">
    <source>
        <dbReference type="EMBL" id="CBZ41010.1"/>
    </source>
</evidence>
<keyword evidence="5 7" id="KW-0472">Membrane</keyword>
<feature type="region of interest" description="Disordered" evidence="6">
    <location>
        <begin position="280"/>
        <end position="316"/>
    </location>
</feature>
<dbReference type="VEuPathDB" id="TriTrypDB:LmxM.05.1070a"/>
<dbReference type="RefSeq" id="XP_003886514.1">
    <property type="nucleotide sequence ID" value="XM_003886465.1"/>
</dbReference>
<proteinExistence type="predicted"/>
<evidence type="ECO:0000259" key="8">
    <source>
        <dbReference type="Pfam" id="PF03388"/>
    </source>
</evidence>
<comment type="subcellular location">
    <subcellularLocation>
        <location evidence="1">Membrane</location>
        <topology evidence="1">Single-pass type I membrane protein</topology>
    </subcellularLocation>
</comment>
<reference evidence="9 10" key="1">
    <citation type="journal article" date="2011" name="Genome Res.">
        <title>Chromosome and gene copy number variation allow major structural change between species and strains of Leishmania.</title>
        <authorList>
            <person name="Rogers M.B."/>
            <person name="Hilley J.D."/>
            <person name="Dickens N.J."/>
            <person name="Wilkes J."/>
            <person name="Bates P.A."/>
            <person name="Depledge D.P."/>
            <person name="Harris D."/>
            <person name="Her Y."/>
            <person name="Herzyk P."/>
            <person name="Imamura H."/>
            <person name="Otto T.D."/>
            <person name="Sanders M."/>
            <person name="Seeger K."/>
            <person name="Dujardin J.C."/>
            <person name="Berriman M."/>
            <person name="Smith D.F."/>
            <person name="Hertz-Fowler C."/>
            <person name="Mottram J.C."/>
        </authorList>
    </citation>
    <scope>NUCLEOTIDE SEQUENCE [LARGE SCALE GENOMIC DNA]</scope>
    <source>
        <strain evidence="9 10">MHOM/GT/2001/U1103</strain>
    </source>
</reference>
<dbReference type="GO" id="GO:0005793">
    <property type="term" value="C:endoplasmic reticulum-Golgi intermediate compartment"/>
    <property type="evidence" value="ECO:0007669"/>
    <property type="project" value="TreeGrafter"/>
</dbReference>
<organism evidence="9 10">
    <name type="scientific">Leishmania mexicana (strain MHOM/GT/2001/U1103)</name>
    <dbReference type="NCBI Taxonomy" id="929439"/>
    <lineage>
        <taxon>Eukaryota</taxon>
        <taxon>Discoba</taxon>
        <taxon>Euglenozoa</taxon>
        <taxon>Kinetoplastea</taxon>
        <taxon>Metakinetoplastina</taxon>
        <taxon>Trypanosomatida</taxon>
        <taxon>Trypanosomatidae</taxon>
        <taxon>Leishmaniinae</taxon>
        <taxon>Leishmania</taxon>
    </lineage>
</organism>
<dbReference type="KEGG" id="lmi:LmxM_05_1070a_1"/>
<feature type="transmembrane region" description="Helical" evidence="7">
    <location>
        <begin position="50"/>
        <end position="72"/>
    </location>
</feature>
<keyword evidence="3" id="KW-0732">Signal</keyword>
<dbReference type="Pfam" id="PF03388">
    <property type="entry name" value="Lectin_leg-like"/>
    <property type="match status" value="1"/>
</dbReference>
<feature type="compositionally biased region" description="Acidic residues" evidence="6">
    <location>
        <begin position="284"/>
        <end position="298"/>
    </location>
</feature>
<accession>E8NHN5</accession>
<comment type="caution">
    <text evidence="9">The sequence shown here is derived from an EMBL/GenBank/DDBJ whole genome shotgun (WGS) entry which is preliminary data.</text>
</comment>
<evidence type="ECO:0000256" key="3">
    <source>
        <dbReference type="ARBA" id="ARBA00022729"/>
    </source>
</evidence>
<protein>
    <recommendedName>
        <fullName evidence="8">L-type lectin-like domain-containing protein</fullName>
    </recommendedName>
</protein>
<dbReference type="Gene3D" id="2.60.120.200">
    <property type="match status" value="2"/>
</dbReference>
<evidence type="ECO:0000256" key="6">
    <source>
        <dbReference type="SAM" id="MobiDB-lite"/>
    </source>
</evidence>
<sequence>MRVAATHGCKGLLSEKHRFVCLVCSFVSARPARPILLRLPCRFIVNAFPLFVYLSVSLLGGGLTVVSLLALLGTAQRAHFFHSRCASSLMQRRSEITRAERVTAMAMAATRLAASLLALFLCGCACVSNAAAARVNDDLPPGVMRGPLLHEHSFQEPLVSDWWEEGVPHYMIGGSAVANERFLRLTTNDLDDHGFAFNTAPLDHDNWEARARFSIRPPPVAADMNGSSVHYQGGDGMALWYLDQPIGDDHQHVVKYSKSISPELRDEMLDAENPWRVADFLLNGDDDDDEGVDEDDLTEQEKQEGQQAKDRRATKKRKREELFRRLFKRGTSVDDSDREPRIMGVKFSDFNKGFGLILDSVGDEREHLREHQQQGDAVEHHHHTSSIYLLLNLPNHTSSSGATVVNNFDPTRENFRRSPDVLRCTYDFRQKGTKPYDPKAHMMNKATKAATAAEEPVELIVRYYKQKLTVIIRREDVAKREVSSVVDETGKATDEVEVVRTYTETMCGEVYPIHLPLRYHFGFSASTGHRPAKNRKRRPLRSVFHEADKKTFTHVDVHDVLRFDLREMGLDAKAMGYSKTIPLEHFDFEADRRERLHFSRQLPVSPDSDTA</sequence>